<organism evidence="5 6">
    <name type="scientific">Clavibacter michiganensis subsp. michiganensis</name>
    <dbReference type="NCBI Taxonomy" id="33013"/>
    <lineage>
        <taxon>Bacteria</taxon>
        <taxon>Bacillati</taxon>
        <taxon>Actinomycetota</taxon>
        <taxon>Actinomycetes</taxon>
        <taxon>Micrococcales</taxon>
        <taxon>Microbacteriaceae</taxon>
        <taxon>Clavibacter</taxon>
    </lineage>
</organism>
<proteinExistence type="predicted"/>
<comment type="caution">
    <text evidence="5">The sequence shown here is derived from an EMBL/GenBank/DDBJ whole genome shotgun (WGS) entry which is preliminary data.</text>
</comment>
<dbReference type="PROSITE" id="PS01011">
    <property type="entry name" value="FOLYLPOLYGLU_SYNT_1"/>
    <property type="match status" value="1"/>
</dbReference>
<feature type="domain" description="Mur ligase central" evidence="4">
    <location>
        <begin position="48"/>
        <end position="176"/>
    </location>
</feature>
<dbReference type="AlphaFoldDB" id="A0A251XHN9"/>
<protein>
    <submittedName>
        <fullName evidence="5">UDP-N-acetylmuramoyl-L-alanyl-D-glutamate--2, 6-diaminopimelate ligase</fullName>
    </submittedName>
</protein>
<dbReference type="PANTHER" id="PTHR23135:SF4">
    <property type="entry name" value="UDP-N-ACETYLMURAMOYL-L-ALANYL-D-GLUTAMATE--2,6-DIAMINOPIMELATE LIGASE MURE HOMOLOG, CHLOROPLASTIC"/>
    <property type="match status" value="1"/>
</dbReference>
<dbReference type="Pfam" id="PF08245">
    <property type="entry name" value="Mur_ligase_M"/>
    <property type="match status" value="1"/>
</dbReference>
<dbReference type="Gene3D" id="3.40.1190.10">
    <property type="entry name" value="Mur-like, catalytic domain"/>
    <property type="match status" value="1"/>
</dbReference>
<sequence length="190" mass="20338">MLTDPDGLADAQGSGLPVILTPDPRAALGDIAAWVHRSAENPATLYGVTGTNGKTSVVYLLDGLLRQLGVVTGLTSTAERRIGEESITSRLTTPEASELHALLARMREAEVRAVTIEVSAQALTRHRVDGLVFDIAAFINLSHDHLDDYADFEEYFDAKAAFFDPDRARRGVVSLDTSGASASSTVRASR</sequence>
<evidence type="ECO:0000313" key="5">
    <source>
        <dbReference type="EMBL" id="OUE02605.1"/>
    </source>
</evidence>
<gene>
    <name evidence="5" type="primary">murE</name>
    <name evidence="5" type="ORF">CMMCAS07_11345</name>
</gene>
<keyword evidence="2" id="KW-0547">Nucleotide-binding</keyword>
<dbReference type="PANTHER" id="PTHR23135">
    <property type="entry name" value="MUR LIGASE FAMILY MEMBER"/>
    <property type="match status" value="1"/>
</dbReference>
<name>A0A251XHN9_CLAMM</name>
<dbReference type="InterPro" id="IPR013221">
    <property type="entry name" value="Mur_ligase_cen"/>
</dbReference>
<keyword evidence="6" id="KW-1185">Reference proteome</keyword>
<dbReference type="EMBL" id="MDHH01000002">
    <property type="protein sequence ID" value="OUE02605.1"/>
    <property type="molecule type" value="Genomic_DNA"/>
</dbReference>
<evidence type="ECO:0000256" key="1">
    <source>
        <dbReference type="ARBA" id="ARBA00022598"/>
    </source>
</evidence>
<accession>A0A251XHN9</accession>
<dbReference type="InterPro" id="IPR018109">
    <property type="entry name" value="Folylpolyglutamate_synth_CS"/>
</dbReference>
<dbReference type="Proteomes" id="UP000195062">
    <property type="component" value="Unassembled WGS sequence"/>
</dbReference>
<evidence type="ECO:0000259" key="4">
    <source>
        <dbReference type="Pfam" id="PF08245"/>
    </source>
</evidence>
<evidence type="ECO:0000313" key="6">
    <source>
        <dbReference type="Proteomes" id="UP000195062"/>
    </source>
</evidence>
<evidence type="ECO:0000256" key="3">
    <source>
        <dbReference type="ARBA" id="ARBA00022840"/>
    </source>
</evidence>
<reference evidence="5 6" key="1">
    <citation type="submission" date="2016-08" db="EMBL/GenBank/DDBJ databases">
        <title>Genome sequence of Clavibacter michiganensis subsp. michiganensis strain CASJ007.</title>
        <authorList>
            <person name="Thapa S.P."/>
            <person name="Coaker G."/>
        </authorList>
    </citation>
    <scope>NUCLEOTIDE SEQUENCE [LARGE SCALE GENOMIC DNA]</scope>
    <source>
        <strain evidence="5">CASJ007</strain>
    </source>
</reference>
<keyword evidence="1 5" id="KW-0436">Ligase</keyword>
<dbReference type="SUPFAM" id="SSF53623">
    <property type="entry name" value="MurD-like peptide ligases, catalytic domain"/>
    <property type="match status" value="1"/>
</dbReference>
<dbReference type="GO" id="GO:0005524">
    <property type="term" value="F:ATP binding"/>
    <property type="evidence" value="ECO:0007669"/>
    <property type="project" value="UniProtKB-KW"/>
</dbReference>
<keyword evidence="3" id="KW-0067">ATP-binding</keyword>
<dbReference type="GO" id="GO:0004326">
    <property type="term" value="F:tetrahydrofolylpolyglutamate synthase activity"/>
    <property type="evidence" value="ECO:0007669"/>
    <property type="project" value="InterPro"/>
</dbReference>
<dbReference type="InterPro" id="IPR036565">
    <property type="entry name" value="Mur-like_cat_sf"/>
</dbReference>
<evidence type="ECO:0000256" key="2">
    <source>
        <dbReference type="ARBA" id="ARBA00022741"/>
    </source>
</evidence>